<proteinExistence type="predicted"/>
<dbReference type="InterPro" id="IPR036188">
    <property type="entry name" value="FAD/NAD-bd_sf"/>
</dbReference>
<evidence type="ECO:0000313" key="4">
    <source>
        <dbReference type="Proteomes" id="UP000283946"/>
    </source>
</evidence>
<dbReference type="Gene3D" id="3.30.9.10">
    <property type="entry name" value="D-Amino Acid Oxidase, subunit A, domain 2"/>
    <property type="match status" value="1"/>
</dbReference>
<dbReference type="KEGG" id="ria:C7V51_07055"/>
<evidence type="ECO:0000259" key="2">
    <source>
        <dbReference type="Pfam" id="PF01266"/>
    </source>
</evidence>
<protein>
    <submittedName>
        <fullName evidence="3">FAD-binding oxidoreductase</fullName>
    </submittedName>
</protein>
<keyword evidence="1" id="KW-0560">Oxidoreductase</keyword>
<dbReference type="SUPFAM" id="SSF51905">
    <property type="entry name" value="FAD/NAD(P)-binding domain"/>
    <property type="match status" value="1"/>
</dbReference>
<feature type="domain" description="FAD dependent oxidoreductase" evidence="2">
    <location>
        <begin position="37"/>
        <end position="382"/>
    </location>
</feature>
<sequence>MSAPAATASLWSDRRIAGLRPGGAPAAAPALPAEAAVVVVGSGLAGSSTALALARLGVDVLLLEAAADSSPAEAGAGMLVPAPEGWVHALLQGDEERAARVLAVVGESIRALAAEPSASAAPALHVATSDREHEFGPMLAAALRQEGWPAEILDRSGLRRYVDSPPSALVRGGLLLPSAVAVDPAALLARLQLLARAQGARIAYSARVESLRVGEENVMLTTTAGTVLARQCVIAAGARSAALLPDAMLPVTVASAQMLATVPARPVLGALVTSSLGENGEYLRQLASGEILIGGCRRPEDTLSADETASVTAPTQEAIEQVLPRLFPDIQLPPVRSRWAGAMSWLPDGLPVVDRVRPGLWLSAGHSDGLAFAPALARSLADAVAAEDPALLTPDFRLDRFAAVAPAVPSAEEILR</sequence>
<reference evidence="3 4" key="1">
    <citation type="submission" date="2018-03" db="EMBL/GenBank/DDBJ databases">
        <title>Bacteriophage NCPPB3778 and a type I-E CRISPR drive the evolution of the US Biological Select Agent, Rathayibacter toxicus.</title>
        <authorList>
            <person name="Davis E.W.II."/>
            <person name="Tabima J.F."/>
            <person name="Weisberg A.J."/>
            <person name="Dantas Lopes L."/>
            <person name="Wiseman M.S."/>
            <person name="Wiseman M.S."/>
            <person name="Pupko T."/>
            <person name="Belcher M.S."/>
            <person name="Sechler A.J."/>
            <person name="Tancos M.A."/>
            <person name="Schroeder B.K."/>
            <person name="Murray T.D."/>
            <person name="Luster D.G."/>
            <person name="Schneider W.L."/>
            <person name="Rogers E."/>
            <person name="Andreote F.D."/>
            <person name="Grunwald N.J."/>
            <person name="Putnam M.L."/>
            <person name="Chang J.H."/>
        </authorList>
    </citation>
    <scope>NUCLEOTIDE SEQUENCE [LARGE SCALE GENOMIC DNA]</scope>
    <source>
        <strain evidence="3 4">NCCPB 2253</strain>
    </source>
</reference>
<dbReference type="RefSeq" id="WP_104354304.1">
    <property type="nucleotide sequence ID" value="NZ_CP028130.1"/>
</dbReference>
<dbReference type="Gene3D" id="3.50.50.60">
    <property type="entry name" value="FAD/NAD(P)-binding domain"/>
    <property type="match status" value="1"/>
</dbReference>
<evidence type="ECO:0000313" key="3">
    <source>
        <dbReference type="EMBL" id="AZZ55669.1"/>
    </source>
</evidence>
<dbReference type="Proteomes" id="UP000283946">
    <property type="component" value="Chromosome"/>
</dbReference>
<dbReference type="PANTHER" id="PTHR13847">
    <property type="entry name" value="SARCOSINE DEHYDROGENASE-RELATED"/>
    <property type="match status" value="1"/>
</dbReference>
<dbReference type="InterPro" id="IPR006076">
    <property type="entry name" value="FAD-dep_OxRdtase"/>
</dbReference>
<dbReference type="AlphaFoldDB" id="A0AAD1ACP7"/>
<dbReference type="Pfam" id="PF01266">
    <property type="entry name" value="DAO"/>
    <property type="match status" value="1"/>
</dbReference>
<gene>
    <name evidence="3" type="ORF">C7V51_07055</name>
</gene>
<evidence type="ECO:0000256" key="1">
    <source>
        <dbReference type="ARBA" id="ARBA00023002"/>
    </source>
</evidence>
<name>A0AAD1ACP7_9MICO</name>
<dbReference type="GO" id="GO:0005737">
    <property type="term" value="C:cytoplasm"/>
    <property type="evidence" value="ECO:0007669"/>
    <property type="project" value="TreeGrafter"/>
</dbReference>
<dbReference type="EMBL" id="CP028130">
    <property type="protein sequence ID" value="AZZ55669.1"/>
    <property type="molecule type" value="Genomic_DNA"/>
</dbReference>
<organism evidence="3 4">
    <name type="scientific">Rathayibacter iranicus</name>
    <dbReference type="NCBI Taxonomy" id="59737"/>
    <lineage>
        <taxon>Bacteria</taxon>
        <taxon>Bacillati</taxon>
        <taxon>Actinomycetota</taxon>
        <taxon>Actinomycetes</taxon>
        <taxon>Micrococcales</taxon>
        <taxon>Microbacteriaceae</taxon>
        <taxon>Rathayibacter</taxon>
    </lineage>
</organism>
<dbReference type="GO" id="GO:0016491">
    <property type="term" value="F:oxidoreductase activity"/>
    <property type="evidence" value="ECO:0007669"/>
    <property type="project" value="UniProtKB-KW"/>
</dbReference>
<dbReference type="PANTHER" id="PTHR13847:SF287">
    <property type="entry name" value="FAD-DEPENDENT OXIDOREDUCTASE DOMAIN-CONTAINING PROTEIN 1"/>
    <property type="match status" value="1"/>
</dbReference>
<accession>A0AAD1ACP7</accession>